<name>A0ABS1H112_9PSED</name>
<dbReference type="RefSeq" id="WP_200657709.1">
    <property type="nucleotide sequence ID" value="NZ_JAENSR010000009.1"/>
</dbReference>
<dbReference type="EMBL" id="JAENSR010000009">
    <property type="protein sequence ID" value="MBK3462673.1"/>
    <property type="molecule type" value="Genomic_DNA"/>
</dbReference>
<feature type="chain" id="PRO_5047328707" evidence="2">
    <location>
        <begin position="22"/>
        <end position="209"/>
    </location>
</feature>
<evidence type="ECO:0000256" key="2">
    <source>
        <dbReference type="SAM" id="SignalP"/>
    </source>
</evidence>
<feature type="compositionally biased region" description="Acidic residues" evidence="1">
    <location>
        <begin position="63"/>
        <end position="72"/>
    </location>
</feature>
<evidence type="ECO:0000256" key="1">
    <source>
        <dbReference type="SAM" id="MobiDB-lite"/>
    </source>
</evidence>
<sequence>MNNTIKGLFALTLLASATVQAAYVIHIPTEAKLGGHLADGSIIFKGNAGGNNGGGETPIEPEVPVEPETPEEEPVKDIRELLYTVSLGIGYTLGSDTAYGSPNLNGSPLSCGDLGTNCFWINSATGNVIYRYMGHTTNFENTFYHPDAIVVRSGFFTSSECNLTNKSISILNGAGGSNMSLTYSCGAGSLYPTIKPPYTTISFIKINKK</sequence>
<keyword evidence="2" id="KW-0732">Signal</keyword>
<accession>A0ABS1H112</accession>
<evidence type="ECO:0000313" key="4">
    <source>
        <dbReference type="Proteomes" id="UP000620382"/>
    </source>
</evidence>
<feature type="region of interest" description="Disordered" evidence="1">
    <location>
        <begin position="49"/>
        <end position="73"/>
    </location>
</feature>
<protein>
    <submittedName>
        <fullName evidence="3">Uncharacterized protein</fullName>
    </submittedName>
</protein>
<keyword evidence="4" id="KW-1185">Reference proteome</keyword>
<feature type="signal peptide" evidence="2">
    <location>
        <begin position="1"/>
        <end position="21"/>
    </location>
</feature>
<reference evidence="3 4" key="1">
    <citation type="submission" date="2021-01" db="EMBL/GenBank/DDBJ databases">
        <title>Antibiotic resistance and phylogeny of Pseudomonas spp. isolated over three decades from chicken meat in the Norwegian food chain.</title>
        <authorList>
            <person name="Moen B."/>
        </authorList>
    </citation>
    <scope>NUCLEOTIDE SEQUENCE [LARGE SCALE GENOMIC DNA]</scope>
    <source>
        <strain evidence="3 4">MF6766</strain>
    </source>
</reference>
<organism evidence="3 4">
    <name type="scientific">Pseudomonas haemolytica</name>
    <dbReference type="NCBI Taxonomy" id="2600065"/>
    <lineage>
        <taxon>Bacteria</taxon>
        <taxon>Pseudomonadati</taxon>
        <taxon>Pseudomonadota</taxon>
        <taxon>Gammaproteobacteria</taxon>
        <taxon>Pseudomonadales</taxon>
        <taxon>Pseudomonadaceae</taxon>
        <taxon>Pseudomonas</taxon>
    </lineage>
</organism>
<comment type="caution">
    <text evidence="3">The sequence shown here is derived from an EMBL/GenBank/DDBJ whole genome shotgun (WGS) entry which is preliminary data.</text>
</comment>
<gene>
    <name evidence="3" type="ORF">JJD71_26760</name>
</gene>
<proteinExistence type="predicted"/>
<evidence type="ECO:0000313" key="3">
    <source>
        <dbReference type="EMBL" id="MBK3462673.1"/>
    </source>
</evidence>
<dbReference type="Proteomes" id="UP000620382">
    <property type="component" value="Unassembled WGS sequence"/>
</dbReference>